<evidence type="ECO:0000313" key="1">
    <source>
        <dbReference type="EMBL" id="KAG0445974.1"/>
    </source>
</evidence>
<organism evidence="2 4">
    <name type="scientific">Vanilla planifolia</name>
    <name type="common">Vanilla</name>
    <dbReference type="NCBI Taxonomy" id="51239"/>
    <lineage>
        <taxon>Eukaryota</taxon>
        <taxon>Viridiplantae</taxon>
        <taxon>Streptophyta</taxon>
        <taxon>Embryophyta</taxon>
        <taxon>Tracheophyta</taxon>
        <taxon>Spermatophyta</taxon>
        <taxon>Magnoliopsida</taxon>
        <taxon>Liliopsida</taxon>
        <taxon>Asparagales</taxon>
        <taxon>Orchidaceae</taxon>
        <taxon>Vanilloideae</taxon>
        <taxon>Vanilleae</taxon>
        <taxon>Vanilla</taxon>
    </lineage>
</organism>
<reference evidence="3 4" key="1">
    <citation type="journal article" date="2020" name="Nat. Food">
        <title>A phased Vanilla planifolia genome enables genetic improvement of flavour and production.</title>
        <authorList>
            <person name="Hasing T."/>
            <person name="Tang H."/>
            <person name="Brym M."/>
            <person name="Khazi F."/>
            <person name="Huang T."/>
            <person name="Chambers A.H."/>
        </authorList>
    </citation>
    <scope>NUCLEOTIDE SEQUENCE [LARGE SCALE GENOMIC DNA]</scope>
    <source>
        <tissue evidence="2">Leaf</tissue>
    </source>
</reference>
<comment type="caution">
    <text evidence="2">The sequence shown here is derived from an EMBL/GenBank/DDBJ whole genome shotgun (WGS) entry which is preliminary data.</text>
</comment>
<evidence type="ECO:0000313" key="2">
    <source>
        <dbReference type="EMBL" id="KAG0445977.1"/>
    </source>
</evidence>
<accession>A0A835P8J7</accession>
<name>A0A835P8J7_VANPL</name>
<keyword evidence="3" id="KW-1185">Reference proteome</keyword>
<sequence>MGKRSQNKDPCLNLNEAYLEQIVISDKAVNVCDILSAISSKTRVSSINLSQAYSLNQILYVDTSEGNHSLMSLGEAKAFIHCVNRQGQQSQNSLQEKRLEPLSYELKYPASAIIQQLQKESIAALYKARTRPYSASSRTFWFLILHPLTRRIECCACNRNTAFYFHEHLCLDNRVDLHSESNNVWLNKLPVVPLASTLLFASFLDVINALRI</sequence>
<gene>
    <name evidence="1" type="ORF">HPP92_029060</name>
    <name evidence="2" type="ORF">HPP92_029071</name>
</gene>
<dbReference type="Proteomes" id="UP000636800">
    <property type="component" value="Unassembled WGS sequence"/>
</dbReference>
<protein>
    <submittedName>
        <fullName evidence="2">Uncharacterized protein</fullName>
    </submittedName>
</protein>
<dbReference type="Proteomes" id="UP000639772">
    <property type="component" value="Unassembled WGS sequence"/>
</dbReference>
<evidence type="ECO:0000313" key="4">
    <source>
        <dbReference type="Proteomes" id="UP000639772"/>
    </source>
</evidence>
<dbReference type="EMBL" id="JADCNM010000630">
    <property type="protein sequence ID" value="KAG0445977.1"/>
    <property type="molecule type" value="Genomic_DNA"/>
</dbReference>
<dbReference type="EMBL" id="JADCNL010000629">
    <property type="protein sequence ID" value="KAG0445974.1"/>
    <property type="molecule type" value="Genomic_DNA"/>
</dbReference>
<proteinExistence type="predicted"/>
<dbReference type="AlphaFoldDB" id="A0A835P8J7"/>
<evidence type="ECO:0000313" key="3">
    <source>
        <dbReference type="Proteomes" id="UP000636800"/>
    </source>
</evidence>